<proteinExistence type="predicted"/>
<name>A0A0L0GB53_9EUKA</name>
<dbReference type="AlphaFoldDB" id="A0A0L0GB53"/>
<dbReference type="Proteomes" id="UP000054560">
    <property type="component" value="Unassembled WGS sequence"/>
</dbReference>
<evidence type="ECO:0000313" key="3">
    <source>
        <dbReference type="EMBL" id="KNC85493.1"/>
    </source>
</evidence>
<reference evidence="3 4" key="1">
    <citation type="submission" date="2011-02" db="EMBL/GenBank/DDBJ databases">
        <title>The Genome Sequence of Sphaeroforma arctica JP610.</title>
        <authorList>
            <consortium name="The Broad Institute Genome Sequencing Platform"/>
            <person name="Russ C."/>
            <person name="Cuomo C."/>
            <person name="Young S.K."/>
            <person name="Zeng Q."/>
            <person name="Gargeya S."/>
            <person name="Alvarado L."/>
            <person name="Berlin A."/>
            <person name="Chapman S.B."/>
            <person name="Chen Z."/>
            <person name="Freedman E."/>
            <person name="Gellesch M."/>
            <person name="Goldberg J."/>
            <person name="Griggs A."/>
            <person name="Gujja S."/>
            <person name="Heilman E."/>
            <person name="Heiman D."/>
            <person name="Howarth C."/>
            <person name="Mehta T."/>
            <person name="Neiman D."/>
            <person name="Pearson M."/>
            <person name="Roberts A."/>
            <person name="Saif S."/>
            <person name="Shea T."/>
            <person name="Shenoy N."/>
            <person name="Sisk P."/>
            <person name="Stolte C."/>
            <person name="Sykes S."/>
            <person name="White J."/>
            <person name="Yandava C."/>
            <person name="Burger G."/>
            <person name="Gray M.W."/>
            <person name="Holland P.W.H."/>
            <person name="King N."/>
            <person name="Lang F.B.F."/>
            <person name="Roger A.J."/>
            <person name="Ruiz-Trillo I."/>
            <person name="Haas B."/>
            <person name="Nusbaum C."/>
            <person name="Birren B."/>
        </authorList>
    </citation>
    <scope>NUCLEOTIDE SEQUENCE [LARGE SCALE GENOMIC DNA]</scope>
    <source>
        <strain evidence="3 4">JP610</strain>
    </source>
</reference>
<evidence type="ECO:0000313" key="4">
    <source>
        <dbReference type="Proteomes" id="UP000054560"/>
    </source>
</evidence>
<dbReference type="EMBL" id="KQ241699">
    <property type="protein sequence ID" value="KNC85493.1"/>
    <property type="molecule type" value="Genomic_DNA"/>
</dbReference>
<feature type="compositionally biased region" description="Basic and acidic residues" evidence="2">
    <location>
        <begin position="298"/>
        <end position="309"/>
    </location>
</feature>
<feature type="region of interest" description="Disordered" evidence="2">
    <location>
        <begin position="248"/>
        <end position="273"/>
    </location>
</feature>
<dbReference type="GeneID" id="25902834"/>
<dbReference type="RefSeq" id="XP_014159395.1">
    <property type="nucleotide sequence ID" value="XM_014303920.1"/>
</dbReference>
<evidence type="ECO:0000256" key="1">
    <source>
        <dbReference type="SAM" id="Coils"/>
    </source>
</evidence>
<sequence>MVVQEGDANANDTGDSPAGEPAPGSGSRLQVPSGVPTQASVIRLGIDKSICQGNYVLFSRLVAKLEQTVPAVIESLHKLKVATYDQHPERRMPLVDTELRKRYYQAINECGDEAEDEKFLNDTKNKALNVEVRIEQLHRTMQVLEERYRDTDKEPIHTQLLKVARYKALIYYRQQEKVDTIIETDKLPDGSDGPLSDMKHSVFYYLTEASIKAAAKVQADRLYIERKRYSSKTANLAKLTTLYTTAAAKRHKPNNGTRRQTRAAGQPHKKKRAQIRACPYCKVSAPHRFSQCPMKASDQNKKAEERIKNDMQVARLSITSGKVEDMRDSDES</sequence>
<keyword evidence="1" id="KW-0175">Coiled coil</keyword>
<feature type="region of interest" description="Disordered" evidence="2">
    <location>
        <begin position="292"/>
        <end position="332"/>
    </location>
</feature>
<gene>
    <name evidence="3" type="ORF">SARC_02330</name>
</gene>
<protein>
    <submittedName>
        <fullName evidence="3">Uncharacterized protein</fullName>
    </submittedName>
</protein>
<accession>A0A0L0GB53</accession>
<keyword evidence="4" id="KW-1185">Reference proteome</keyword>
<evidence type="ECO:0000256" key="2">
    <source>
        <dbReference type="SAM" id="MobiDB-lite"/>
    </source>
</evidence>
<feature type="region of interest" description="Disordered" evidence="2">
    <location>
        <begin position="1"/>
        <end position="33"/>
    </location>
</feature>
<organism evidence="3 4">
    <name type="scientific">Sphaeroforma arctica JP610</name>
    <dbReference type="NCBI Taxonomy" id="667725"/>
    <lineage>
        <taxon>Eukaryota</taxon>
        <taxon>Ichthyosporea</taxon>
        <taxon>Ichthyophonida</taxon>
        <taxon>Sphaeroforma</taxon>
    </lineage>
</organism>
<feature type="coiled-coil region" evidence="1">
    <location>
        <begin position="120"/>
        <end position="154"/>
    </location>
</feature>